<gene>
    <name evidence="1" type="ORF">M998_2539</name>
</gene>
<organism evidence="1 2">
    <name type="scientific">Providencia heimbachae ATCC 35613</name>
    <dbReference type="NCBI Taxonomy" id="1354272"/>
    <lineage>
        <taxon>Bacteria</taxon>
        <taxon>Pseudomonadati</taxon>
        <taxon>Pseudomonadota</taxon>
        <taxon>Gammaproteobacteria</taxon>
        <taxon>Enterobacterales</taxon>
        <taxon>Morganellaceae</taxon>
        <taxon>Providencia</taxon>
    </lineage>
</organism>
<dbReference type="PATRIC" id="fig|1354272.4.peg.2585"/>
<evidence type="ECO:0000313" key="2">
    <source>
        <dbReference type="Proteomes" id="UP000078224"/>
    </source>
</evidence>
<evidence type="ECO:0000313" key="1">
    <source>
        <dbReference type="EMBL" id="OAT50377.1"/>
    </source>
</evidence>
<reference evidence="1 2" key="1">
    <citation type="submission" date="2016-04" db="EMBL/GenBank/DDBJ databases">
        <title>ATOL: Assembling a taxonomically balanced genome-scale reconstruction of the evolutionary history of the Enterobacteriaceae.</title>
        <authorList>
            <person name="Plunkett G.III."/>
            <person name="Neeno-Eckwall E.C."/>
            <person name="Glasner J.D."/>
            <person name="Perna N.T."/>
        </authorList>
    </citation>
    <scope>NUCLEOTIDE SEQUENCE [LARGE SCALE GENOMIC DNA]</scope>
    <source>
        <strain evidence="1 2">ATCC 35613</strain>
    </source>
</reference>
<protein>
    <submittedName>
        <fullName evidence="1">Uncharacterized protein</fullName>
    </submittedName>
</protein>
<proteinExistence type="predicted"/>
<name>A0A1B7JR48_9GAMM</name>
<dbReference type="RefSeq" id="WP_175403090.1">
    <property type="nucleotide sequence ID" value="NZ_LXEW01000037.1"/>
</dbReference>
<accession>A0A1B7JR48</accession>
<sequence>MMSYEFIIEDELLSTAVFPYQIQNSAAPSTFMMSEDAVSAMMSILQIMDKLDTDDSLDEHCFNQIWLKSELTPARAEEIYLFLENQEVMEPAPSEEEIAAFHQAQQDEDKLLSQPSTKAGMIPVHKFATNDGWLVTAKESEWIAEIFSPELVSENHFVVSQISELCHISHKKLELLLIEWGKFNLFASKHGGYRVN</sequence>
<dbReference type="EMBL" id="LXEW01000037">
    <property type="protein sequence ID" value="OAT50377.1"/>
    <property type="molecule type" value="Genomic_DNA"/>
</dbReference>
<comment type="caution">
    <text evidence="1">The sequence shown here is derived from an EMBL/GenBank/DDBJ whole genome shotgun (WGS) entry which is preliminary data.</text>
</comment>
<dbReference type="Proteomes" id="UP000078224">
    <property type="component" value="Unassembled WGS sequence"/>
</dbReference>
<dbReference type="AlphaFoldDB" id="A0A1B7JR48"/>
<keyword evidence="2" id="KW-1185">Reference proteome</keyword>